<reference evidence="2 3" key="1">
    <citation type="journal article" date="2023" name="J. Hered.">
        <title>Chromosome-level genome of the wood stork (Mycteria americana) provides insight into avian chromosome evolution.</title>
        <authorList>
            <person name="Flamio R. Jr."/>
            <person name="Ramstad K.M."/>
        </authorList>
    </citation>
    <scope>NUCLEOTIDE SEQUENCE [LARGE SCALE GENOMIC DNA]</scope>
    <source>
        <strain evidence="2">JAX WOST 10</strain>
    </source>
</reference>
<keyword evidence="3" id="KW-1185">Reference proteome</keyword>
<sequence>MRPSSQFLIHRTVHPSNAYLSNLERRMLWGTWTAQGPLSSPARQRAARQDKGSRDASQGYSSRLRDSLPQQVLGLPRPRWRIRHLLLLNFIRLVIAQLSSLSRSLCKASLPSRESTAPPSLVSSANLLNIIYKNIKERALALKLSLAEPHRLPRLLKNNGESSCDGISQLFQYPGMKPIGPHRLMCIQLEQQVSNKFRVGWEFIIPPVTVLQHRAPGVPGPIIDVEDRGEESIKRLCFVYVPICEVTELIKCQALNRIVANCKRHTIQPLPYIQRHPPASPALPVPPEEPITVHHGTPVTGLIPPGFTYANDVVYPICCQQACCRVDRPVIRKPKILPVTPVSEPAHLPTLQTPSKALAKASELPNSQESSLPLWEQPGQATQQGRPVPMLDNAFGEEIFPNIQSKLPLVQLEAISSCPVACYLGEETDTHLSTTSFQLRCPSLDMLQHLNVFLVVRGPTLNTVVEVRPHQCRVQGHDHFPSPAGHTIFDTSQDAIGLLGHLGTLPAHIPVAVNQHPQVLLCWAAFQPLFPKPVALHGVVVTQIHPVQVPLQSLPPLKQINTPAQLGVICKLPEGALDPFIQIIDKDIKQNWPLNIVSCQLTCWLWRLCALRQNCHQDHIK</sequence>
<feature type="region of interest" description="Disordered" evidence="1">
    <location>
        <begin position="37"/>
        <end position="62"/>
    </location>
</feature>
<accession>A0AAN7MJ99</accession>
<name>A0AAN7MJ99_MYCAM</name>
<protein>
    <submittedName>
        <fullName evidence="2">Uncharacterized protein</fullName>
    </submittedName>
</protein>
<feature type="region of interest" description="Disordered" evidence="1">
    <location>
        <begin position="368"/>
        <end position="387"/>
    </location>
</feature>
<dbReference type="EMBL" id="JAUNZN010000018">
    <property type="protein sequence ID" value="KAK4810613.1"/>
    <property type="molecule type" value="Genomic_DNA"/>
</dbReference>
<dbReference type="AlphaFoldDB" id="A0AAN7MJ99"/>
<feature type="non-terminal residue" evidence="2">
    <location>
        <position position="621"/>
    </location>
</feature>
<comment type="caution">
    <text evidence="2">The sequence shown here is derived from an EMBL/GenBank/DDBJ whole genome shotgun (WGS) entry which is preliminary data.</text>
</comment>
<dbReference type="Proteomes" id="UP001333110">
    <property type="component" value="Unassembled WGS sequence"/>
</dbReference>
<evidence type="ECO:0000256" key="1">
    <source>
        <dbReference type="SAM" id="MobiDB-lite"/>
    </source>
</evidence>
<evidence type="ECO:0000313" key="3">
    <source>
        <dbReference type="Proteomes" id="UP001333110"/>
    </source>
</evidence>
<evidence type="ECO:0000313" key="2">
    <source>
        <dbReference type="EMBL" id="KAK4810613.1"/>
    </source>
</evidence>
<gene>
    <name evidence="2" type="ORF">QYF61_007350</name>
</gene>
<proteinExistence type="predicted"/>
<organism evidence="2 3">
    <name type="scientific">Mycteria americana</name>
    <name type="common">Wood stork</name>
    <dbReference type="NCBI Taxonomy" id="33587"/>
    <lineage>
        <taxon>Eukaryota</taxon>
        <taxon>Metazoa</taxon>
        <taxon>Chordata</taxon>
        <taxon>Craniata</taxon>
        <taxon>Vertebrata</taxon>
        <taxon>Euteleostomi</taxon>
        <taxon>Archelosauria</taxon>
        <taxon>Archosauria</taxon>
        <taxon>Dinosauria</taxon>
        <taxon>Saurischia</taxon>
        <taxon>Theropoda</taxon>
        <taxon>Coelurosauria</taxon>
        <taxon>Aves</taxon>
        <taxon>Neognathae</taxon>
        <taxon>Neoaves</taxon>
        <taxon>Aequornithes</taxon>
        <taxon>Ciconiiformes</taxon>
        <taxon>Ciconiidae</taxon>
        <taxon>Mycteria</taxon>
    </lineage>
</organism>